<feature type="region of interest" description="Disordered" evidence="9">
    <location>
        <begin position="1"/>
        <end position="23"/>
    </location>
</feature>
<evidence type="ECO:0000313" key="14">
    <source>
        <dbReference type="EMBL" id="GAA4009394.1"/>
    </source>
</evidence>
<dbReference type="Gene3D" id="3.30.565.10">
    <property type="entry name" value="Histidine kinase-like ATPase, C-terminal domain"/>
    <property type="match status" value="1"/>
</dbReference>
<dbReference type="PANTHER" id="PTHR24421">
    <property type="entry name" value="NITRATE/NITRITE SENSOR PROTEIN NARX-RELATED"/>
    <property type="match status" value="1"/>
</dbReference>
<evidence type="ECO:0000256" key="4">
    <source>
        <dbReference type="ARBA" id="ARBA00022679"/>
    </source>
</evidence>
<keyword evidence="10" id="KW-1133">Transmembrane helix</keyword>
<feature type="compositionally biased region" description="Low complexity" evidence="9">
    <location>
        <begin position="1"/>
        <end position="10"/>
    </location>
</feature>
<dbReference type="Pfam" id="PF23539">
    <property type="entry name" value="DUF7134"/>
    <property type="match status" value="1"/>
</dbReference>
<dbReference type="CDD" id="cd16917">
    <property type="entry name" value="HATPase_UhpB-NarQ-NarX-like"/>
    <property type="match status" value="1"/>
</dbReference>
<dbReference type="Proteomes" id="UP001500456">
    <property type="component" value="Unassembled WGS sequence"/>
</dbReference>
<dbReference type="InterPro" id="IPR050482">
    <property type="entry name" value="Sensor_HK_TwoCompSys"/>
</dbReference>
<evidence type="ECO:0000256" key="3">
    <source>
        <dbReference type="ARBA" id="ARBA00022553"/>
    </source>
</evidence>
<evidence type="ECO:0000256" key="8">
    <source>
        <dbReference type="ARBA" id="ARBA00023012"/>
    </source>
</evidence>
<keyword evidence="3" id="KW-0597">Phosphoprotein</keyword>
<evidence type="ECO:0000256" key="6">
    <source>
        <dbReference type="ARBA" id="ARBA00022777"/>
    </source>
</evidence>
<keyword evidence="10" id="KW-0812">Transmembrane</keyword>
<feature type="domain" description="DUF7134" evidence="13">
    <location>
        <begin position="48"/>
        <end position="203"/>
    </location>
</feature>
<keyword evidence="8" id="KW-0902">Two-component regulatory system</keyword>
<keyword evidence="7" id="KW-0067">ATP-binding</keyword>
<feature type="domain" description="Signal transduction histidine kinase subgroup 3 dimerisation and phosphoacceptor" evidence="12">
    <location>
        <begin position="231"/>
        <end position="297"/>
    </location>
</feature>
<comment type="catalytic activity">
    <reaction evidence="1">
        <text>ATP + protein L-histidine = ADP + protein N-phospho-L-histidine.</text>
        <dbReference type="EC" id="2.7.13.3"/>
    </reaction>
</comment>
<feature type="transmembrane region" description="Helical" evidence="10">
    <location>
        <begin position="113"/>
        <end position="133"/>
    </location>
</feature>
<proteinExistence type="predicted"/>
<comment type="caution">
    <text evidence="14">The sequence shown here is derived from an EMBL/GenBank/DDBJ whole genome shotgun (WGS) entry which is preliminary data.</text>
</comment>
<dbReference type="InterPro" id="IPR003594">
    <property type="entry name" value="HATPase_dom"/>
</dbReference>
<dbReference type="InterPro" id="IPR036890">
    <property type="entry name" value="HATPase_C_sf"/>
</dbReference>
<dbReference type="Pfam" id="PF07730">
    <property type="entry name" value="HisKA_3"/>
    <property type="match status" value="1"/>
</dbReference>
<keyword evidence="4" id="KW-0808">Transferase</keyword>
<evidence type="ECO:0000259" key="12">
    <source>
        <dbReference type="Pfam" id="PF07730"/>
    </source>
</evidence>
<organism evidence="14 15">
    <name type="scientific">Streptomyces plumbiresistens</name>
    <dbReference type="NCBI Taxonomy" id="511811"/>
    <lineage>
        <taxon>Bacteria</taxon>
        <taxon>Bacillati</taxon>
        <taxon>Actinomycetota</taxon>
        <taxon>Actinomycetes</taxon>
        <taxon>Kitasatosporales</taxon>
        <taxon>Streptomycetaceae</taxon>
        <taxon>Streptomyces</taxon>
    </lineage>
</organism>
<dbReference type="EMBL" id="BAAAZX010000018">
    <property type="protein sequence ID" value="GAA4009394.1"/>
    <property type="molecule type" value="Genomic_DNA"/>
</dbReference>
<evidence type="ECO:0000256" key="10">
    <source>
        <dbReference type="SAM" id="Phobius"/>
    </source>
</evidence>
<evidence type="ECO:0000259" key="13">
    <source>
        <dbReference type="Pfam" id="PF23539"/>
    </source>
</evidence>
<keyword evidence="10" id="KW-0472">Membrane</keyword>
<dbReference type="Gene3D" id="1.20.5.1930">
    <property type="match status" value="1"/>
</dbReference>
<evidence type="ECO:0000256" key="2">
    <source>
        <dbReference type="ARBA" id="ARBA00012438"/>
    </source>
</evidence>
<name>A0ABP7SBA0_9ACTN</name>
<evidence type="ECO:0000256" key="5">
    <source>
        <dbReference type="ARBA" id="ARBA00022741"/>
    </source>
</evidence>
<evidence type="ECO:0000256" key="9">
    <source>
        <dbReference type="SAM" id="MobiDB-lite"/>
    </source>
</evidence>
<keyword evidence="5" id="KW-0547">Nucleotide-binding</keyword>
<feature type="domain" description="Histidine kinase/HSP90-like ATPase" evidence="11">
    <location>
        <begin position="341"/>
        <end position="438"/>
    </location>
</feature>
<accession>A0ABP7SBA0</accession>
<feature type="transmembrane region" description="Helical" evidence="10">
    <location>
        <begin position="180"/>
        <end position="199"/>
    </location>
</feature>
<dbReference type="InterPro" id="IPR011712">
    <property type="entry name" value="Sig_transdc_His_kin_sub3_dim/P"/>
</dbReference>
<evidence type="ECO:0000256" key="1">
    <source>
        <dbReference type="ARBA" id="ARBA00000085"/>
    </source>
</evidence>
<dbReference type="GO" id="GO:0016301">
    <property type="term" value="F:kinase activity"/>
    <property type="evidence" value="ECO:0007669"/>
    <property type="project" value="UniProtKB-KW"/>
</dbReference>
<dbReference type="InterPro" id="IPR055558">
    <property type="entry name" value="DUF7134"/>
</dbReference>
<dbReference type="SUPFAM" id="SSF55874">
    <property type="entry name" value="ATPase domain of HSP90 chaperone/DNA topoisomerase II/histidine kinase"/>
    <property type="match status" value="1"/>
</dbReference>
<dbReference type="Pfam" id="PF02518">
    <property type="entry name" value="HATPase_c"/>
    <property type="match status" value="1"/>
</dbReference>
<dbReference type="EC" id="2.7.13.3" evidence="2"/>
<feature type="transmembrane region" description="Helical" evidence="10">
    <location>
        <begin position="88"/>
        <end position="106"/>
    </location>
</feature>
<dbReference type="PANTHER" id="PTHR24421:SF10">
    <property type="entry name" value="NITRATE_NITRITE SENSOR PROTEIN NARQ"/>
    <property type="match status" value="1"/>
</dbReference>
<keyword evidence="6 14" id="KW-0418">Kinase</keyword>
<evidence type="ECO:0000313" key="15">
    <source>
        <dbReference type="Proteomes" id="UP001500456"/>
    </source>
</evidence>
<feature type="transmembrane region" description="Helical" evidence="10">
    <location>
        <begin position="153"/>
        <end position="173"/>
    </location>
</feature>
<feature type="transmembrane region" description="Helical" evidence="10">
    <location>
        <begin position="52"/>
        <end position="68"/>
    </location>
</feature>
<gene>
    <name evidence="14" type="ORF">GCM10022232_57700</name>
</gene>
<protein>
    <recommendedName>
        <fullName evidence="2">histidine kinase</fullName>
        <ecNumber evidence="2">2.7.13.3</ecNumber>
    </recommendedName>
</protein>
<evidence type="ECO:0000256" key="7">
    <source>
        <dbReference type="ARBA" id="ARBA00022840"/>
    </source>
</evidence>
<dbReference type="RefSeq" id="WP_345567202.1">
    <property type="nucleotide sequence ID" value="NZ_BAAAZX010000018.1"/>
</dbReference>
<keyword evidence="15" id="KW-1185">Reference proteome</keyword>
<sequence>MSPERAAAAADTTQGTALPPTPGLDAAWTHPLLGRLLRGQNHQQRLDRRHPWLLDTAVVLIVALVSLPDLISSDHNGPFGETASRGELGSGVPFVFAAALIIPLWWRRRAPAITFFVIALVSLVQWSLGIWQQAGISMLVALYTLALHGSLRVLGWAAALTVVELTLAVCVIVPVERPLLGLFFLLGTSTAAIAVGLTLRIRRLYLAALEDRARRLEIEHDQRVQLTAAAERSRVAREMHDIVGHNLSVMVGLADGAATLAANKNEQSAEALRILGDTGRQAMGELRRVLGVLREEQDDVRLLSPQPGIRDLDALLARVRTAGLPVTYRTMGDLDALSSGVQLTVYRIVQEALTNTLKHAGTGSAAEVAVTADTGTVRIRVADTGVPQGARMSAEPGPRTGDAGHGVIGIRQRAAMYGGTVTIGLRETGHGWIVDVVLNVPSAPSLSVSGEPLP</sequence>
<reference evidence="15" key="1">
    <citation type="journal article" date="2019" name="Int. J. Syst. Evol. Microbiol.">
        <title>The Global Catalogue of Microorganisms (GCM) 10K type strain sequencing project: providing services to taxonomists for standard genome sequencing and annotation.</title>
        <authorList>
            <consortium name="The Broad Institute Genomics Platform"/>
            <consortium name="The Broad Institute Genome Sequencing Center for Infectious Disease"/>
            <person name="Wu L."/>
            <person name="Ma J."/>
        </authorList>
    </citation>
    <scope>NUCLEOTIDE SEQUENCE [LARGE SCALE GENOMIC DNA]</scope>
    <source>
        <strain evidence="15">JCM 16924</strain>
    </source>
</reference>
<evidence type="ECO:0000259" key="11">
    <source>
        <dbReference type="Pfam" id="PF02518"/>
    </source>
</evidence>